<comment type="caution">
    <text evidence="2">The sequence shown here is derived from an EMBL/GenBank/DDBJ whole genome shotgun (WGS) entry which is preliminary data.</text>
</comment>
<dbReference type="Proteomes" id="UP000253551">
    <property type="component" value="Unassembled WGS sequence"/>
</dbReference>
<accession>A0A367KNW0</accession>
<reference evidence="2 3" key="1">
    <citation type="journal article" date="2018" name="G3 (Bethesda)">
        <title>Phylogenetic and Phylogenomic Definition of Rhizopus Species.</title>
        <authorList>
            <person name="Gryganskyi A.P."/>
            <person name="Golan J."/>
            <person name="Dolatabadi S."/>
            <person name="Mondo S."/>
            <person name="Robb S."/>
            <person name="Idnurm A."/>
            <person name="Muszewska A."/>
            <person name="Steczkiewicz K."/>
            <person name="Masonjones S."/>
            <person name="Liao H.L."/>
            <person name="Gajdeczka M.T."/>
            <person name="Anike F."/>
            <person name="Vuek A."/>
            <person name="Anishchenko I.M."/>
            <person name="Voigt K."/>
            <person name="de Hoog G.S."/>
            <person name="Smith M.E."/>
            <person name="Heitman J."/>
            <person name="Vilgalys R."/>
            <person name="Stajich J.E."/>
        </authorList>
    </citation>
    <scope>NUCLEOTIDE SEQUENCE [LARGE SCALE GENOMIC DNA]</scope>
    <source>
        <strain evidence="2 3">LSU 92-RS-03</strain>
    </source>
</reference>
<evidence type="ECO:0000313" key="3">
    <source>
        <dbReference type="Proteomes" id="UP000253551"/>
    </source>
</evidence>
<proteinExistence type="predicted"/>
<feature type="region of interest" description="Disordered" evidence="1">
    <location>
        <begin position="185"/>
        <end position="219"/>
    </location>
</feature>
<evidence type="ECO:0000256" key="1">
    <source>
        <dbReference type="SAM" id="MobiDB-lite"/>
    </source>
</evidence>
<evidence type="ECO:0000313" key="2">
    <source>
        <dbReference type="EMBL" id="RCI03925.1"/>
    </source>
</evidence>
<gene>
    <name evidence="2" type="ORF">CU098_012903</name>
</gene>
<sequence>LSIAMEDMDSSHEIMEFIQHYKTGSTIPELPKYTKFRPLEDNDFYTNQANNKKSILIPTLSTRRFKEINIPIQNNEELRSISDQLRKLPSPTDSNTNNIMTLQKQEKEQEEECHSPHPYPLNPVYKLDQKHPSKSEPILNNKDWYLENNACPSSIAITTEQLKKQGSPASPTKKSSILLSFLKKKKKPVVQENHPRNKKRLSLGHITQKRASSILTPPSPMFSPTDFYYSTAEQ</sequence>
<organism evidence="2 3">
    <name type="scientific">Rhizopus stolonifer</name>
    <name type="common">Rhizopus nigricans</name>
    <dbReference type="NCBI Taxonomy" id="4846"/>
    <lineage>
        <taxon>Eukaryota</taxon>
        <taxon>Fungi</taxon>
        <taxon>Fungi incertae sedis</taxon>
        <taxon>Mucoromycota</taxon>
        <taxon>Mucoromycotina</taxon>
        <taxon>Mucoromycetes</taxon>
        <taxon>Mucorales</taxon>
        <taxon>Mucorineae</taxon>
        <taxon>Rhizopodaceae</taxon>
        <taxon>Rhizopus</taxon>
    </lineage>
</organism>
<name>A0A367KNW0_RHIST</name>
<dbReference type="EMBL" id="PJQM01000846">
    <property type="protein sequence ID" value="RCI03925.1"/>
    <property type="molecule type" value="Genomic_DNA"/>
</dbReference>
<dbReference type="OrthoDB" id="27823at2759"/>
<protein>
    <submittedName>
        <fullName evidence="2">Uncharacterized protein</fullName>
    </submittedName>
</protein>
<feature type="non-terminal residue" evidence="2">
    <location>
        <position position="1"/>
    </location>
</feature>
<dbReference type="AlphaFoldDB" id="A0A367KNW0"/>
<keyword evidence="3" id="KW-1185">Reference proteome</keyword>